<proteinExistence type="predicted"/>
<evidence type="ECO:0000313" key="2">
    <source>
        <dbReference type="EMBL" id="CAG8776731.1"/>
    </source>
</evidence>
<protein>
    <submittedName>
        <fullName evidence="2">26809_t:CDS:1</fullName>
    </submittedName>
</protein>
<feature type="coiled-coil region" evidence="1">
    <location>
        <begin position="36"/>
        <end position="63"/>
    </location>
</feature>
<organism evidence="2 3">
    <name type="scientific">Gigaspora margarita</name>
    <dbReference type="NCBI Taxonomy" id="4874"/>
    <lineage>
        <taxon>Eukaryota</taxon>
        <taxon>Fungi</taxon>
        <taxon>Fungi incertae sedis</taxon>
        <taxon>Mucoromycota</taxon>
        <taxon>Glomeromycotina</taxon>
        <taxon>Glomeromycetes</taxon>
        <taxon>Diversisporales</taxon>
        <taxon>Gigasporaceae</taxon>
        <taxon>Gigaspora</taxon>
    </lineage>
</organism>
<keyword evidence="1" id="KW-0175">Coiled coil</keyword>
<evidence type="ECO:0000313" key="3">
    <source>
        <dbReference type="Proteomes" id="UP000789901"/>
    </source>
</evidence>
<reference evidence="2 3" key="1">
    <citation type="submission" date="2021-06" db="EMBL/GenBank/DDBJ databases">
        <authorList>
            <person name="Kallberg Y."/>
            <person name="Tangrot J."/>
            <person name="Rosling A."/>
        </authorList>
    </citation>
    <scope>NUCLEOTIDE SEQUENCE [LARGE SCALE GENOMIC DNA]</scope>
    <source>
        <strain evidence="2 3">120-4 pot B 10/14</strain>
    </source>
</reference>
<dbReference type="EMBL" id="CAJVQB010015806">
    <property type="protein sequence ID" value="CAG8776731.1"/>
    <property type="molecule type" value="Genomic_DNA"/>
</dbReference>
<accession>A0ABN7VJ43</accession>
<sequence length="93" mass="10393">MLSASSPAQTQSRPNIPDIAGLNASAIYEQEFQDFLVSTSRSLHILQENLKALENLVQIAQQLANVMHESINPQKRNAPIASILPLEQEKKKW</sequence>
<keyword evidence="3" id="KW-1185">Reference proteome</keyword>
<evidence type="ECO:0000256" key="1">
    <source>
        <dbReference type="SAM" id="Coils"/>
    </source>
</evidence>
<dbReference type="Proteomes" id="UP000789901">
    <property type="component" value="Unassembled WGS sequence"/>
</dbReference>
<comment type="caution">
    <text evidence="2">The sequence shown here is derived from an EMBL/GenBank/DDBJ whole genome shotgun (WGS) entry which is preliminary data.</text>
</comment>
<gene>
    <name evidence="2" type="ORF">GMARGA_LOCUS19168</name>
</gene>
<name>A0ABN7VJ43_GIGMA</name>